<name>A0A937FXY1_9BACT</name>
<organism evidence="2 3">
    <name type="scientific">Fulvivirga marina</name>
    <dbReference type="NCBI Taxonomy" id="2494733"/>
    <lineage>
        <taxon>Bacteria</taxon>
        <taxon>Pseudomonadati</taxon>
        <taxon>Bacteroidota</taxon>
        <taxon>Cytophagia</taxon>
        <taxon>Cytophagales</taxon>
        <taxon>Fulvivirgaceae</taxon>
        <taxon>Fulvivirga</taxon>
    </lineage>
</organism>
<evidence type="ECO:0008006" key="4">
    <source>
        <dbReference type="Google" id="ProtNLM"/>
    </source>
</evidence>
<gene>
    <name evidence="2" type="ORF">JMN32_09185</name>
</gene>
<proteinExistence type="predicted"/>
<evidence type="ECO:0000313" key="3">
    <source>
        <dbReference type="Proteomes" id="UP000614216"/>
    </source>
</evidence>
<feature type="chain" id="PRO_5037864363" description="Outer membrane protein beta-barrel domain-containing protein" evidence="1">
    <location>
        <begin position="21"/>
        <end position="175"/>
    </location>
</feature>
<comment type="caution">
    <text evidence="2">The sequence shown here is derived from an EMBL/GenBank/DDBJ whole genome shotgun (WGS) entry which is preliminary data.</text>
</comment>
<evidence type="ECO:0000256" key="1">
    <source>
        <dbReference type="SAM" id="SignalP"/>
    </source>
</evidence>
<dbReference type="RefSeq" id="WP_202856021.1">
    <property type="nucleotide sequence ID" value="NZ_JAEUGD010000031.1"/>
</dbReference>
<sequence>MKKLILLILFYCFASSLVMAQKDVDFDNNPTFKDRIFFGGGMGFSGSSQQTNITLSPIVGYMITQQWSAGVGVTYQYVKLKNYDISDNLWGGNVFTRYSIDQFFAQAEYDYINFDSNLLDDRDNRDSATRFLLGGGISQPLGNRGAVNLLAMYDLTYNNDGPYDSPWVFRVYFSF</sequence>
<dbReference type="Proteomes" id="UP000614216">
    <property type="component" value="Unassembled WGS sequence"/>
</dbReference>
<dbReference type="SUPFAM" id="SSF56925">
    <property type="entry name" value="OMPA-like"/>
    <property type="match status" value="1"/>
</dbReference>
<dbReference type="EMBL" id="JAEUGD010000031">
    <property type="protein sequence ID" value="MBL6446481.1"/>
    <property type="molecule type" value="Genomic_DNA"/>
</dbReference>
<dbReference type="AlphaFoldDB" id="A0A937FXY1"/>
<evidence type="ECO:0000313" key="2">
    <source>
        <dbReference type="EMBL" id="MBL6446481.1"/>
    </source>
</evidence>
<dbReference type="InterPro" id="IPR011250">
    <property type="entry name" value="OMP/PagP_B-barrel"/>
</dbReference>
<feature type="signal peptide" evidence="1">
    <location>
        <begin position="1"/>
        <end position="20"/>
    </location>
</feature>
<keyword evidence="1" id="KW-0732">Signal</keyword>
<reference evidence="2" key="1">
    <citation type="submission" date="2021-01" db="EMBL/GenBank/DDBJ databases">
        <title>Fulvivirga kasyanovii gen. nov., sp nov., a novel member of the phylum Bacteroidetes isolated from seawater in a mussel farm.</title>
        <authorList>
            <person name="Zhao L.-H."/>
            <person name="Wang Z.-J."/>
        </authorList>
    </citation>
    <scope>NUCLEOTIDE SEQUENCE</scope>
    <source>
        <strain evidence="2">29W222</strain>
    </source>
</reference>
<keyword evidence="3" id="KW-1185">Reference proteome</keyword>
<protein>
    <recommendedName>
        <fullName evidence="4">Outer membrane protein beta-barrel domain-containing protein</fullName>
    </recommendedName>
</protein>
<accession>A0A937FXY1</accession>
<dbReference type="Gene3D" id="2.40.160.60">
    <property type="entry name" value="Outer membrane protein transport protein (OMPP1/FadL/TodX)"/>
    <property type="match status" value="1"/>
</dbReference>